<evidence type="ECO:0000256" key="1">
    <source>
        <dbReference type="ARBA" id="ARBA00004502"/>
    </source>
</evidence>
<feature type="compositionally biased region" description="Basic and acidic residues" evidence="5">
    <location>
        <begin position="1"/>
        <end position="10"/>
    </location>
</feature>
<dbReference type="Pfam" id="PF10230">
    <property type="entry name" value="LIDHydrolase"/>
    <property type="match status" value="1"/>
</dbReference>
<organism evidence="6 7">
    <name type="scientific">Diutina rugosa</name>
    <name type="common">Yeast</name>
    <name type="synonym">Candida rugosa</name>
    <dbReference type="NCBI Taxonomy" id="5481"/>
    <lineage>
        <taxon>Eukaryota</taxon>
        <taxon>Fungi</taxon>
        <taxon>Dikarya</taxon>
        <taxon>Ascomycota</taxon>
        <taxon>Saccharomycotina</taxon>
        <taxon>Pichiomycetes</taxon>
        <taxon>Debaryomycetaceae</taxon>
        <taxon>Diutina</taxon>
    </lineage>
</organism>
<proteinExistence type="inferred from homology"/>
<dbReference type="Proteomes" id="UP000449547">
    <property type="component" value="Unassembled WGS sequence"/>
</dbReference>
<dbReference type="GO" id="GO:0019915">
    <property type="term" value="P:lipid storage"/>
    <property type="evidence" value="ECO:0007669"/>
    <property type="project" value="InterPro"/>
</dbReference>
<evidence type="ECO:0008006" key="8">
    <source>
        <dbReference type="Google" id="ProtNLM"/>
    </source>
</evidence>
<reference evidence="6 7" key="1">
    <citation type="submission" date="2019-07" db="EMBL/GenBank/DDBJ databases">
        <title>Genome assembly of two rare yeast pathogens: Diutina rugosa and Trichomonascus ciferrii.</title>
        <authorList>
            <person name="Mixao V."/>
            <person name="Saus E."/>
            <person name="Hansen A."/>
            <person name="Lass-Flor C."/>
            <person name="Gabaldon T."/>
        </authorList>
    </citation>
    <scope>NUCLEOTIDE SEQUENCE [LARGE SCALE GENOMIC DNA]</scope>
    <source>
        <strain evidence="6 7">CBS 613</strain>
    </source>
</reference>
<evidence type="ECO:0000313" key="7">
    <source>
        <dbReference type="Proteomes" id="UP000449547"/>
    </source>
</evidence>
<sequence>MSVEPYEHHPATTVYHKLPSEPSDTPRSLIFIPGNPGLVEFYIVYLNLIQEQYPDLEILCVSHAGQNTTPSTAQSAPQYDVHYQVNHKYEFIRKHILDKYDDKPVELWIMCHSMGGFVTQRAVRELTNDSKLQGKFNLKFIGLICPTIKDLNRSNSGTKAAPLFEWLPMITIVVWFSKLLNLILTDESKSSIIQNKVLQPSQSHSKAAKDSMKYSVGAVKDLISSPAIVRQALQLVDDELQVIRDDDTVNDWFYKDLKGTKIWTFYAHNDHWVANFTRDSTIARYHNPQDDVVFELGSKEGNIQHAFCVNQSEEFAAITLKQLKHFQL</sequence>
<dbReference type="OMA" id="LIGYYHT"/>
<dbReference type="AlphaFoldDB" id="A0A642UKQ3"/>
<evidence type="ECO:0000256" key="5">
    <source>
        <dbReference type="SAM" id="MobiDB-lite"/>
    </source>
</evidence>
<dbReference type="GO" id="GO:0005811">
    <property type="term" value="C:lipid droplet"/>
    <property type="evidence" value="ECO:0007669"/>
    <property type="project" value="UniProtKB-SubCell"/>
</dbReference>
<dbReference type="InterPro" id="IPR029058">
    <property type="entry name" value="AB_hydrolase_fold"/>
</dbReference>
<evidence type="ECO:0000256" key="3">
    <source>
        <dbReference type="ARBA" id="ARBA00022677"/>
    </source>
</evidence>
<evidence type="ECO:0000256" key="4">
    <source>
        <dbReference type="ARBA" id="ARBA00022801"/>
    </source>
</evidence>
<comment type="subcellular location">
    <subcellularLocation>
        <location evidence="1">Lipid droplet</location>
    </subcellularLocation>
</comment>
<feature type="region of interest" description="Disordered" evidence="5">
    <location>
        <begin position="1"/>
        <end position="23"/>
    </location>
</feature>
<dbReference type="InterPro" id="IPR019363">
    <property type="entry name" value="LDAH"/>
</dbReference>
<gene>
    <name evidence="6" type="ORF">DIURU_003350</name>
</gene>
<evidence type="ECO:0000256" key="2">
    <source>
        <dbReference type="ARBA" id="ARBA00008300"/>
    </source>
</evidence>
<comment type="similarity">
    <text evidence="2">Belongs to the AB hydrolase superfamily. LDAH family.</text>
</comment>
<dbReference type="PANTHER" id="PTHR13390:SF0">
    <property type="entry name" value="LIPID DROPLET-ASSOCIATED HYDROLASE"/>
    <property type="match status" value="1"/>
</dbReference>
<keyword evidence="3" id="KW-0551">Lipid droplet</keyword>
<dbReference type="SUPFAM" id="SSF53474">
    <property type="entry name" value="alpha/beta-Hydrolases"/>
    <property type="match status" value="1"/>
</dbReference>
<keyword evidence="4" id="KW-0378">Hydrolase</keyword>
<dbReference type="PANTHER" id="PTHR13390">
    <property type="entry name" value="LIPASE"/>
    <property type="match status" value="1"/>
</dbReference>
<dbReference type="GeneID" id="54782001"/>
<dbReference type="VEuPathDB" id="FungiDB:DIURU_003350"/>
<evidence type="ECO:0000313" key="6">
    <source>
        <dbReference type="EMBL" id="KAA8900980.1"/>
    </source>
</evidence>
<dbReference type="OrthoDB" id="448051at2759"/>
<accession>A0A642UKQ3</accession>
<dbReference type="RefSeq" id="XP_034011603.1">
    <property type="nucleotide sequence ID" value="XM_034156103.1"/>
</dbReference>
<keyword evidence="7" id="KW-1185">Reference proteome</keyword>
<comment type="caution">
    <text evidence="6">The sequence shown here is derived from an EMBL/GenBank/DDBJ whole genome shotgun (WGS) entry which is preliminary data.</text>
</comment>
<protein>
    <recommendedName>
        <fullName evidence="8">AB hydrolase-1 domain-containing protein</fullName>
    </recommendedName>
</protein>
<dbReference type="EMBL" id="SWFT01000105">
    <property type="protein sequence ID" value="KAA8900980.1"/>
    <property type="molecule type" value="Genomic_DNA"/>
</dbReference>
<dbReference type="GO" id="GO:0016298">
    <property type="term" value="F:lipase activity"/>
    <property type="evidence" value="ECO:0007669"/>
    <property type="project" value="InterPro"/>
</dbReference>
<name>A0A642UKQ3_DIURU</name>